<evidence type="ECO:0000313" key="3">
    <source>
        <dbReference type="Proteomes" id="UP001595868"/>
    </source>
</evidence>
<reference evidence="3" key="1">
    <citation type="journal article" date="2019" name="Int. J. Syst. Evol. Microbiol.">
        <title>The Global Catalogue of Microorganisms (GCM) 10K type strain sequencing project: providing services to taxonomists for standard genome sequencing and annotation.</title>
        <authorList>
            <consortium name="The Broad Institute Genomics Platform"/>
            <consortium name="The Broad Institute Genome Sequencing Center for Infectious Disease"/>
            <person name="Wu L."/>
            <person name="Ma J."/>
        </authorList>
    </citation>
    <scope>NUCLEOTIDE SEQUENCE [LARGE SCALE GENOMIC DNA]</scope>
    <source>
        <strain evidence="3">2902at01</strain>
    </source>
</reference>
<organism evidence="2 3">
    <name type="scientific">Micromonospora zhanjiangensis</name>
    <dbReference type="NCBI Taxonomy" id="1522057"/>
    <lineage>
        <taxon>Bacteria</taxon>
        <taxon>Bacillati</taxon>
        <taxon>Actinomycetota</taxon>
        <taxon>Actinomycetes</taxon>
        <taxon>Micromonosporales</taxon>
        <taxon>Micromonosporaceae</taxon>
        <taxon>Micromonospora</taxon>
    </lineage>
</organism>
<gene>
    <name evidence="2" type="ORF">ACFOX0_22075</name>
</gene>
<dbReference type="Proteomes" id="UP001595868">
    <property type="component" value="Unassembled WGS sequence"/>
</dbReference>
<evidence type="ECO:0000256" key="1">
    <source>
        <dbReference type="SAM" id="MobiDB-lite"/>
    </source>
</evidence>
<dbReference type="RefSeq" id="WP_377549119.1">
    <property type="nucleotide sequence ID" value="NZ_JBHSBN010000017.1"/>
</dbReference>
<protein>
    <submittedName>
        <fullName evidence="2">Uncharacterized protein</fullName>
    </submittedName>
</protein>
<sequence>MADKHPVQNPSGSHARRPPLAHDLTHLAQVGEVLARRYRDDVGPYRRFMPALDRIAEAE</sequence>
<accession>A0ABV8KR61</accession>
<keyword evidence="3" id="KW-1185">Reference proteome</keyword>
<name>A0ABV8KR61_9ACTN</name>
<feature type="region of interest" description="Disordered" evidence="1">
    <location>
        <begin position="1"/>
        <end position="20"/>
    </location>
</feature>
<comment type="caution">
    <text evidence="2">The sequence shown here is derived from an EMBL/GenBank/DDBJ whole genome shotgun (WGS) entry which is preliminary data.</text>
</comment>
<dbReference type="EMBL" id="JBHSBN010000017">
    <property type="protein sequence ID" value="MFC4108608.1"/>
    <property type="molecule type" value="Genomic_DNA"/>
</dbReference>
<proteinExistence type="predicted"/>
<evidence type="ECO:0000313" key="2">
    <source>
        <dbReference type="EMBL" id="MFC4108608.1"/>
    </source>
</evidence>